<accession>M0QEJ6</accession>
<dbReference type="OrthoDB" id="4726108at2"/>
<dbReference type="AlphaFoldDB" id="M0QEJ6"/>
<dbReference type="PRINTS" id="PR00455">
    <property type="entry name" value="HTHTETR"/>
</dbReference>
<feature type="domain" description="HTH tetR-type" evidence="3">
    <location>
        <begin position="6"/>
        <end position="66"/>
    </location>
</feature>
<evidence type="ECO:0000256" key="1">
    <source>
        <dbReference type="ARBA" id="ARBA00023125"/>
    </source>
</evidence>
<dbReference type="SUPFAM" id="SSF46689">
    <property type="entry name" value="Homeodomain-like"/>
    <property type="match status" value="1"/>
</dbReference>
<dbReference type="InterPro" id="IPR041467">
    <property type="entry name" value="Sco4008_C"/>
</dbReference>
<dbReference type="Pfam" id="PF00440">
    <property type="entry name" value="TetR_N"/>
    <property type="match status" value="1"/>
</dbReference>
<dbReference type="RefSeq" id="WP_007617763.1">
    <property type="nucleotide sequence ID" value="NZ_BANX01000005.1"/>
</dbReference>
<protein>
    <submittedName>
        <fullName evidence="4">Putative TetR family transcriptional regulator</fullName>
    </submittedName>
</protein>
<evidence type="ECO:0000259" key="3">
    <source>
        <dbReference type="PROSITE" id="PS50977"/>
    </source>
</evidence>
<reference evidence="4 5" key="1">
    <citation type="submission" date="2013-01" db="EMBL/GenBank/DDBJ databases">
        <title>Whole genome shotgun sequence of Gordonia soli NBRC 108243.</title>
        <authorList>
            <person name="Isaki-Nakamura S."/>
            <person name="Hosoyama A."/>
            <person name="Tsuchikane K."/>
            <person name="Ando Y."/>
            <person name="Baba S."/>
            <person name="Ohji S."/>
            <person name="Hamada M."/>
            <person name="Tamura T."/>
            <person name="Yamazoe A."/>
            <person name="Yamazaki S."/>
            <person name="Fujita N."/>
        </authorList>
    </citation>
    <scope>NUCLEOTIDE SEQUENCE [LARGE SCALE GENOMIC DNA]</scope>
    <source>
        <strain evidence="4 5">NBRC 108243</strain>
    </source>
</reference>
<gene>
    <name evidence="4" type="ORF">GS4_05_02230</name>
</gene>
<feature type="DNA-binding region" description="H-T-H motif" evidence="2">
    <location>
        <begin position="29"/>
        <end position="48"/>
    </location>
</feature>
<evidence type="ECO:0000313" key="5">
    <source>
        <dbReference type="Proteomes" id="UP000011666"/>
    </source>
</evidence>
<sequence>MAWDTEGTRQRLLDAGARQFAEHGFAGTRMDAIGRDAGVNKERVYKYFGDKQGFFDAVLSRELGTLLDGLEGSLADPDAAGRFTGDLFDRCRRQPTLPRLLAWESLEVGHAVALDRRQSMCAAQVTRLESAVSGLDHEAAQHLLLTAITVVVGAWTLGGIAESVLGTSDPAARRDQVVQQMRALARPDS</sequence>
<dbReference type="GO" id="GO:0003677">
    <property type="term" value="F:DNA binding"/>
    <property type="evidence" value="ECO:0007669"/>
    <property type="project" value="UniProtKB-UniRule"/>
</dbReference>
<dbReference type="InterPro" id="IPR001647">
    <property type="entry name" value="HTH_TetR"/>
</dbReference>
<dbReference type="STRING" id="1223545.GS4_05_02230"/>
<name>M0QEJ6_9ACTN</name>
<dbReference type="InterPro" id="IPR009057">
    <property type="entry name" value="Homeodomain-like_sf"/>
</dbReference>
<evidence type="ECO:0000313" key="4">
    <source>
        <dbReference type="EMBL" id="GAC67010.1"/>
    </source>
</evidence>
<proteinExistence type="predicted"/>
<dbReference type="GO" id="GO:0006355">
    <property type="term" value="P:regulation of DNA-templated transcription"/>
    <property type="evidence" value="ECO:0007669"/>
    <property type="project" value="UniProtKB-ARBA"/>
</dbReference>
<dbReference type="Gene3D" id="1.10.357.10">
    <property type="entry name" value="Tetracycline Repressor, domain 2"/>
    <property type="match status" value="1"/>
</dbReference>
<keyword evidence="5" id="KW-1185">Reference proteome</keyword>
<dbReference type="PROSITE" id="PS50977">
    <property type="entry name" value="HTH_TETR_2"/>
    <property type="match status" value="1"/>
</dbReference>
<dbReference type="InterPro" id="IPR050109">
    <property type="entry name" value="HTH-type_TetR-like_transc_reg"/>
</dbReference>
<dbReference type="PANTHER" id="PTHR30328:SF54">
    <property type="entry name" value="HTH-TYPE TRANSCRIPTIONAL REPRESSOR SCO4008"/>
    <property type="match status" value="1"/>
</dbReference>
<comment type="caution">
    <text evidence="4">The sequence shown here is derived from an EMBL/GenBank/DDBJ whole genome shotgun (WGS) entry which is preliminary data.</text>
</comment>
<dbReference type="Proteomes" id="UP000011666">
    <property type="component" value="Unassembled WGS sequence"/>
</dbReference>
<dbReference type="PANTHER" id="PTHR30328">
    <property type="entry name" value="TRANSCRIPTIONAL REPRESSOR"/>
    <property type="match status" value="1"/>
</dbReference>
<evidence type="ECO:0000256" key="2">
    <source>
        <dbReference type="PROSITE-ProRule" id="PRU00335"/>
    </source>
</evidence>
<dbReference type="eggNOG" id="COG1309">
    <property type="taxonomic scope" value="Bacteria"/>
</dbReference>
<organism evidence="4 5">
    <name type="scientific">Gordonia soli NBRC 108243</name>
    <dbReference type="NCBI Taxonomy" id="1223545"/>
    <lineage>
        <taxon>Bacteria</taxon>
        <taxon>Bacillati</taxon>
        <taxon>Actinomycetota</taxon>
        <taxon>Actinomycetes</taxon>
        <taxon>Mycobacteriales</taxon>
        <taxon>Gordoniaceae</taxon>
        <taxon>Gordonia</taxon>
    </lineage>
</organism>
<dbReference type="Pfam" id="PF17926">
    <property type="entry name" value="TetR_C_21"/>
    <property type="match status" value="1"/>
</dbReference>
<dbReference type="EMBL" id="BANX01000005">
    <property type="protein sequence ID" value="GAC67010.1"/>
    <property type="molecule type" value="Genomic_DNA"/>
</dbReference>
<keyword evidence="1 2" id="KW-0238">DNA-binding</keyword>